<dbReference type="PANTHER" id="PTHR31988:SF19">
    <property type="entry name" value="9-O-ACETYL-N-ACETYLNEURAMINIC ACID DEACETYLASE-RELATED"/>
    <property type="match status" value="1"/>
</dbReference>
<evidence type="ECO:0000256" key="1">
    <source>
        <dbReference type="ARBA" id="ARBA00022801"/>
    </source>
</evidence>
<protein>
    <recommendedName>
        <fullName evidence="3">Sialate O-acetylesterase domain-containing protein</fullName>
    </recommendedName>
</protein>
<dbReference type="Gene3D" id="3.40.50.1110">
    <property type="entry name" value="SGNH hydrolase"/>
    <property type="match status" value="1"/>
</dbReference>
<feature type="domain" description="Sialate O-acetylesterase" evidence="3">
    <location>
        <begin position="171"/>
        <end position="281"/>
    </location>
</feature>
<dbReference type="RefSeq" id="WP_172275361.1">
    <property type="nucleotide sequence ID" value="NZ_CASGMU010000004.1"/>
</dbReference>
<reference evidence="4 5" key="1">
    <citation type="submission" date="2020-05" db="EMBL/GenBank/DDBJ databases">
        <title>Distinct polysaccharide utilization as determinants for interspecies competition between intestinal Prevotella spp.</title>
        <authorList>
            <person name="Galvez E.J.C."/>
            <person name="Iljazovic A."/>
            <person name="Strowig T."/>
        </authorList>
    </citation>
    <scope>NUCLEOTIDE SEQUENCE [LARGE SCALE GENOMIC DNA]</scope>
    <source>
        <strain evidence="4 5">PMUR</strain>
    </source>
</reference>
<comment type="caution">
    <text evidence="4">The sequence shown here is derived from an EMBL/GenBank/DDBJ whole genome shotgun (WGS) entry which is preliminary data.</text>
</comment>
<proteinExistence type="predicted"/>
<gene>
    <name evidence="4" type="ORF">HPS56_06505</name>
</gene>
<organism evidence="4 5">
    <name type="scientific">Xylanibacter muris</name>
    <dbReference type="NCBI Taxonomy" id="2736290"/>
    <lineage>
        <taxon>Bacteria</taxon>
        <taxon>Pseudomonadati</taxon>
        <taxon>Bacteroidota</taxon>
        <taxon>Bacteroidia</taxon>
        <taxon>Bacteroidales</taxon>
        <taxon>Prevotellaceae</taxon>
        <taxon>Xylanibacter</taxon>
    </lineage>
</organism>
<dbReference type="InterPro" id="IPR052940">
    <property type="entry name" value="Carb_Esterase_6"/>
</dbReference>
<dbReference type="PANTHER" id="PTHR31988">
    <property type="entry name" value="ESTERASE, PUTATIVE (DUF303)-RELATED"/>
    <property type="match status" value="1"/>
</dbReference>
<feature type="signal peptide" evidence="2">
    <location>
        <begin position="1"/>
        <end position="22"/>
    </location>
</feature>
<dbReference type="EMBL" id="JABKKF010000005">
    <property type="protein sequence ID" value="NPD92006.1"/>
    <property type="molecule type" value="Genomic_DNA"/>
</dbReference>
<evidence type="ECO:0000313" key="4">
    <source>
        <dbReference type="EMBL" id="NPD92006.1"/>
    </source>
</evidence>
<name>A0ABX2AQ04_9BACT</name>
<feature type="chain" id="PRO_5047386731" description="Sialate O-acetylesterase domain-containing protein" evidence="2">
    <location>
        <begin position="23"/>
        <end position="666"/>
    </location>
</feature>
<dbReference type="InterPro" id="IPR005181">
    <property type="entry name" value="SASA"/>
</dbReference>
<dbReference type="Proteomes" id="UP000714420">
    <property type="component" value="Unassembled WGS sequence"/>
</dbReference>
<dbReference type="Pfam" id="PF03629">
    <property type="entry name" value="SASA"/>
    <property type="match status" value="1"/>
</dbReference>
<dbReference type="SUPFAM" id="SSF52266">
    <property type="entry name" value="SGNH hydrolase"/>
    <property type="match status" value="1"/>
</dbReference>
<accession>A0ABX2AQ04</accession>
<evidence type="ECO:0000256" key="2">
    <source>
        <dbReference type="SAM" id="SignalP"/>
    </source>
</evidence>
<keyword evidence="1" id="KW-0378">Hydrolase</keyword>
<sequence>MTIKRILYTAIALIIGGNAVSAQKPADVFIYAGQSNADGRVYNSELPVYLKQGYDCLHFANVTSSSDGKFGTRTFENRSGRWAFCDVTNYFIEQALKEDFYALKCTYGGTAIDTAATYAHLPVWCADEKWIAKNNAYRGNIDEGRSLTKSLTEGLADCADVTLCRLDKGYDVKAIMWHQGESDRSKAGNYYKNFKDMINYMRNAVYQITGREKDKTLPFIFGTVSRNSKQYSSGVEEAQKRVAAELPNVYYIDMSDAGLRSDALHFDSAWTEYLGKKMYNMLVAHEIIDGQELEVEKPHIPSASDTLKVEAERSWMFTEEWESEAVSALETDADWPMFQKLGHRYSKSMSVEQELAASGNYIFPKTKGLFFKCSSGNRIIINPGKYLCFYGDNLYMKVPKVSPGQTVTIVTESAKGERGLTTDSGEYLELVSGGIKSTGKVTNVWRVKESLKEPVDLIFHSNGGAIYVYSIEITSPYVQILVGADGKVMFSSDKACCIKPYSDLVKAYVAVGYDEKNDVLALEQTDTIPANTGVLLIGEECMIGAPEIKTDTVIGRNLFVAVPGEKEIPAVEIRDGIAYCNYVLRTVDGVSDFHKLKSVYTLEGQAYLQMPETDRDVIKIDDGITGMTFIVGENFKTGRWYDITGKEVSRPSKGLFINGGRKYLFK</sequence>
<evidence type="ECO:0000259" key="3">
    <source>
        <dbReference type="Pfam" id="PF03629"/>
    </source>
</evidence>
<dbReference type="InterPro" id="IPR036514">
    <property type="entry name" value="SGNH_hydro_sf"/>
</dbReference>
<evidence type="ECO:0000313" key="5">
    <source>
        <dbReference type="Proteomes" id="UP000714420"/>
    </source>
</evidence>
<keyword evidence="5" id="KW-1185">Reference proteome</keyword>
<keyword evidence="2" id="KW-0732">Signal</keyword>